<evidence type="ECO:0000313" key="1">
    <source>
        <dbReference type="EMBL" id="GER99349.1"/>
    </source>
</evidence>
<evidence type="ECO:0008006" key="3">
    <source>
        <dbReference type="Google" id="ProtNLM"/>
    </source>
</evidence>
<dbReference type="EMBL" id="BLAD01000039">
    <property type="protein sequence ID" value="GER99349.1"/>
    <property type="molecule type" value="Genomic_DNA"/>
</dbReference>
<dbReference type="InterPro" id="IPR026334">
    <property type="entry name" value="FxSxx-COOH"/>
</dbReference>
<protein>
    <recommendedName>
        <fullName evidence="3">FXSXX-COOH protein</fullName>
    </recommendedName>
</protein>
<evidence type="ECO:0000313" key="2">
    <source>
        <dbReference type="Proteomes" id="UP000334990"/>
    </source>
</evidence>
<dbReference type="Proteomes" id="UP000334990">
    <property type="component" value="Unassembled WGS sequence"/>
</dbReference>
<sequence>MSMSEHGPAVFIDLSDLPLKSISELPYSSLRGVLTRILEERGVAMAGFQNSIEVAP</sequence>
<dbReference type="NCBIfam" id="TIGR04268">
    <property type="entry name" value="FxSxx-COOH"/>
    <property type="match status" value="1"/>
</dbReference>
<dbReference type="AlphaFoldDB" id="A0A5M3VTX0"/>
<comment type="caution">
    <text evidence="1">The sequence shown here is derived from an EMBL/GenBank/DDBJ whole genome shotgun (WGS) entry which is preliminary data.</text>
</comment>
<reference evidence="1 2" key="1">
    <citation type="submission" date="2019-10" db="EMBL/GenBank/DDBJ databases">
        <title>Whole genome shotgun sequence of Acrocarpospora corrugata NBRC 13972.</title>
        <authorList>
            <person name="Ichikawa N."/>
            <person name="Kimura A."/>
            <person name="Kitahashi Y."/>
            <person name="Komaki H."/>
            <person name="Oguchi A."/>
        </authorList>
    </citation>
    <scope>NUCLEOTIDE SEQUENCE [LARGE SCALE GENOMIC DNA]</scope>
    <source>
        <strain evidence="1 2">NBRC 13972</strain>
    </source>
</reference>
<accession>A0A5M3VTX0</accession>
<name>A0A5M3VTX0_9ACTN</name>
<keyword evidence="2" id="KW-1185">Reference proteome</keyword>
<proteinExistence type="predicted"/>
<gene>
    <name evidence="1" type="ORF">Acor_14130</name>
</gene>
<organism evidence="1 2">
    <name type="scientific">Acrocarpospora corrugata</name>
    <dbReference type="NCBI Taxonomy" id="35763"/>
    <lineage>
        <taxon>Bacteria</taxon>
        <taxon>Bacillati</taxon>
        <taxon>Actinomycetota</taxon>
        <taxon>Actinomycetes</taxon>
        <taxon>Streptosporangiales</taxon>
        <taxon>Streptosporangiaceae</taxon>
        <taxon>Acrocarpospora</taxon>
    </lineage>
</organism>